<sequence length="339" mass="35614">MWWRSRCKASGSCARRFCNVGRYAGATVTSESGQLVPASLPPLAVVLNPQAGGGLALREWPRLEAELQRRGLAYTLIHEESGEAALARVAALPADMAVMAVGGDGTVGALLSAVVGTGRPLAIVPLGTGNDFAGLLGLRPGQFGEALDRLHYQPRALDAMQVSIVQGDEAGRTVVLLNGMGMGFDADVTANMDTMPARLRGLARYVASALSTLRHLKLARVEVVADGQTLYAGPSPLAAVMNGTRYGGGFLISPQSDVRDGLLNVVVGGPMTRGQLLGLMARVLRGAHLGHPLAHHTQAREVQVTWDTPTRLHLDGDLHGRVTALQVRVLPGATLLLNA</sequence>
<dbReference type="AlphaFoldDB" id="A0A7C9LRA9"/>
<keyword evidence="7" id="KW-1185">Reference proteome</keyword>
<reference evidence="6 7" key="1">
    <citation type="submission" date="2019-12" db="EMBL/GenBank/DDBJ databases">
        <title>Deinococcus sp. HMF7620 Genome sequencing and assembly.</title>
        <authorList>
            <person name="Kang H."/>
            <person name="Kim H."/>
            <person name="Joh K."/>
        </authorList>
    </citation>
    <scope>NUCLEOTIDE SEQUENCE [LARGE SCALE GENOMIC DNA]</scope>
    <source>
        <strain evidence="6 7">HMF7620</strain>
    </source>
</reference>
<dbReference type="InterPro" id="IPR050187">
    <property type="entry name" value="Lipid_Phosphate_FormReg"/>
</dbReference>
<dbReference type="InterPro" id="IPR045540">
    <property type="entry name" value="YegS/DAGK_C"/>
</dbReference>
<evidence type="ECO:0000256" key="1">
    <source>
        <dbReference type="ARBA" id="ARBA00022679"/>
    </source>
</evidence>
<evidence type="ECO:0000256" key="2">
    <source>
        <dbReference type="ARBA" id="ARBA00022741"/>
    </source>
</evidence>
<dbReference type="Pfam" id="PF00781">
    <property type="entry name" value="DAGK_cat"/>
    <property type="match status" value="1"/>
</dbReference>
<keyword evidence="2" id="KW-0547">Nucleotide-binding</keyword>
<dbReference type="InterPro" id="IPR016064">
    <property type="entry name" value="NAD/diacylglycerol_kinase_sf"/>
</dbReference>
<dbReference type="InterPro" id="IPR001206">
    <property type="entry name" value="Diacylglycerol_kinase_cat_dom"/>
</dbReference>
<accession>A0A7C9LRA9</accession>
<keyword evidence="1" id="KW-0808">Transferase</keyword>
<dbReference type="PROSITE" id="PS50146">
    <property type="entry name" value="DAGK"/>
    <property type="match status" value="1"/>
</dbReference>
<dbReference type="Gene3D" id="3.40.50.10330">
    <property type="entry name" value="Probable inorganic polyphosphate/atp-NAD kinase, domain 1"/>
    <property type="match status" value="1"/>
</dbReference>
<dbReference type="PANTHER" id="PTHR12358">
    <property type="entry name" value="SPHINGOSINE KINASE"/>
    <property type="match status" value="1"/>
</dbReference>
<protein>
    <submittedName>
        <fullName evidence="6">Diacylglycerol kinase family lipid kinase</fullName>
    </submittedName>
</protein>
<dbReference type="Pfam" id="PF19279">
    <property type="entry name" value="YegS_C"/>
    <property type="match status" value="1"/>
</dbReference>
<gene>
    <name evidence="6" type="ORF">GO986_21200</name>
</gene>
<dbReference type="GO" id="GO:0005524">
    <property type="term" value="F:ATP binding"/>
    <property type="evidence" value="ECO:0007669"/>
    <property type="project" value="UniProtKB-KW"/>
</dbReference>
<dbReference type="InterPro" id="IPR017438">
    <property type="entry name" value="ATP-NAD_kinase_N"/>
</dbReference>
<dbReference type="PANTHER" id="PTHR12358:SF106">
    <property type="entry name" value="LIPID KINASE YEGS"/>
    <property type="match status" value="1"/>
</dbReference>
<evidence type="ECO:0000256" key="4">
    <source>
        <dbReference type="ARBA" id="ARBA00022840"/>
    </source>
</evidence>
<keyword evidence="4" id="KW-0067">ATP-binding</keyword>
<dbReference type="GO" id="GO:0005886">
    <property type="term" value="C:plasma membrane"/>
    <property type="evidence" value="ECO:0007669"/>
    <property type="project" value="TreeGrafter"/>
</dbReference>
<evidence type="ECO:0000313" key="6">
    <source>
        <dbReference type="EMBL" id="MVN89256.1"/>
    </source>
</evidence>
<proteinExistence type="predicted"/>
<name>A0A7C9LRA9_9DEIO</name>
<dbReference type="Gene3D" id="2.60.200.40">
    <property type="match status" value="1"/>
</dbReference>
<dbReference type="Proteomes" id="UP000483286">
    <property type="component" value="Unassembled WGS sequence"/>
</dbReference>
<dbReference type="SMART" id="SM00046">
    <property type="entry name" value="DAGKc"/>
    <property type="match status" value="1"/>
</dbReference>
<feature type="domain" description="DAGKc" evidence="5">
    <location>
        <begin position="38"/>
        <end position="167"/>
    </location>
</feature>
<dbReference type="GO" id="GO:0016301">
    <property type="term" value="F:kinase activity"/>
    <property type="evidence" value="ECO:0007669"/>
    <property type="project" value="UniProtKB-KW"/>
</dbReference>
<comment type="caution">
    <text evidence="6">The sequence shown here is derived from an EMBL/GenBank/DDBJ whole genome shotgun (WGS) entry which is preliminary data.</text>
</comment>
<evidence type="ECO:0000313" key="7">
    <source>
        <dbReference type="Proteomes" id="UP000483286"/>
    </source>
</evidence>
<keyword evidence="3 6" id="KW-0418">Kinase</keyword>
<organism evidence="6 7">
    <name type="scientific">Deinococcus arboris</name>
    <dbReference type="NCBI Taxonomy" id="2682977"/>
    <lineage>
        <taxon>Bacteria</taxon>
        <taxon>Thermotogati</taxon>
        <taxon>Deinococcota</taxon>
        <taxon>Deinococci</taxon>
        <taxon>Deinococcales</taxon>
        <taxon>Deinococcaceae</taxon>
        <taxon>Deinococcus</taxon>
    </lineage>
</organism>
<evidence type="ECO:0000259" key="5">
    <source>
        <dbReference type="PROSITE" id="PS50146"/>
    </source>
</evidence>
<evidence type="ECO:0000256" key="3">
    <source>
        <dbReference type="ARBA" id="ARBA00022777"/>
    </source>
</evidence>
<dbReference type="SUPFAM" id="SSF111331">
    <property type="entry name" value="NAD kinase/diacylglycerol kinase-like"/>
    <property type="match status" value="1"/>
</dbReference>
<dbReference type="EMBL" id="WQLB01000050">
    <property type="protein sequence ID" value="MVN89256.1"/>
    <property type="molecule type" value="Genomic_DNA"/>
</dbReference>